<protein>
    <recommendedName>
        <fullName evidence="2">Mid2 domain-containing protein</fullName>
    </recommendedName>
</protein>
<dbReference type="GeneID" id="36565721"/>
<dbReference type="STRING" id="418784.A0A2P7YSS4"/>
<proteinExistence type="predicted"/>
<evidence type="ECO:0000313" key="4">
    <source>
        <dbReference type="Proteomes" id="UP000241107"/>
    </source>
</evidence>
<name>A0A2P7YSS4_9ASCO</name>
<dbReference type="Proteomes" id="UP000241107">
    <property type="component" value="Unassembled WGS sequence"/>
</dbReference>
<evidence type="ECO:0000259" key="2">
    <source>
        <dbReference type="Pfam" id="PF04478"/>
    </source>
</evidence>
<feature type="transmembrane region" description="Helical" evidence="1">
    <location>
        <begin position="69"/>
        <end position="92"/>
    </location>
</feature>
<keyword evidence="4" id="KW-1185">Reference proteome</keyword>
<comment type="caution">
    <text evidence="3">The sequence shown here is derived from an EMBL/GenBank/DDBJ whole genome shotgun (WGS) entry which is preliminary data.</text>
</comment>
<reference evidence="3 4" key="1">
    <citation type="submission" date="2018-03" db="EMBL/GenBank/DDBJ databases">
        <title>Candida pseudohaemulonii genome assembly and annotation.</title>
        <authorList>
            <person name="Munoz J.F."/>
            <person name="Gade L.G."/>
            <person name="Chow N.A."/>
            <person name="Litvintseva A.P."/>
            <person name="Loparev V.N."/>
            <person name="Cuomo C.A."/>
        </authorList>
    </citation>
    <scope>NUCLEOTIDE SEQUENCE [LARGE SCALE GENOMIC DNA]</scope>
    <source>
        <strain evidence="3 4">B12108</strain>
    </source>
</reference>
<dbReference type="VEuPathDB" id="FungiDB:C7M61_002332"/>
<keyword evidence="1" id="KW-0812">Transmembrane</keyword>
<accession>A0A2P7YSS4</accession>
<dbReference type="InterPro" id="IPR007567">
    <property type="entry name" value="Mid2_dom"/>
</dbReference>
<evidence type="ECO:0000313" key="3">
    <source>
        <dbReference type="EMBL" id="PSK39023.1"/>
    </source>
</evidence>
<dbReference type="EMBL" id="PYFQ01000004">
    <property type="protein sequence ID" value="PSK39023.1"/>
    <property type="molecule type" value="Genomic_DNA"/>
</dbReference>
<dbReference type="RefSeq" id="XP_024714209.1">
    <property type="nucleotide sequence ID" value="XM_024857710.1"/>
</dbReference>
<dbReference type="Pfam" id="PF04478">
    <property type="entry name" value="Mid2"/>
    <property type="match status" value="1"/>
</dbReference>
<keyword evidence="1" id="KW-1133">Transmembrane helix</keyword>
<dbReference type="AlphaFoldDB" id="A0A2P7YSS4"/>
<feature type="domain" description="Mid2" evidence="2">
    <location>
        <begin position="23"/>
        <end position="91"/>
    </location>
</feature>
<dbReference type="OrthoDB" id="4026433at2759"/>
<organism evidence="3 4">
    <name type="scientific">Candidozyma pseudohaemuli</name>
    <dbReference type="NCBI Taxonomy" id="418784"/>
    <lineage>
        <taxon>Eukaryota</taxon>
        <taxon>Fungi</taxon>
        <taxon>Dikarya</taxon>
        <taxon>Ascomycota</taxon>
        <taxon>Saccharomycotina</taxon>
        <taxon>Pichiomycetes</taxon>
        <taxon>Metschnikowiaceae</taxon>
        <taxon>Candidozyma</taxon>
    </lineage>
</organism>
<sequence>MDSDTSSFSTRLELTDTNQRRTTTFDSVQNGSTVIVTQTSIYTSNGDSTASATNRESDSGGGLSQTNKIVVGVVVGVGGAILLAIAALVFLIKKRGSRGRESGWTFWRKGEKGDGDDFFDGELGVRDRNINQGLNF</sequence>
<keyword evidence="1" id="KW-0472">Membrane</keyword>
<evidence type="ECO:0000256" key="1">
    <source>
        <dbReference type="SAM" id="Phobius"/>
    </source>
</evidence>
<gene>
    <name evidence="3" type="ORF">C7M61_002332</name>
</gene>